<organism evidence="2 3">
    <name type="scientific">Immersiella caudata</name>
    <dbReference type="NCBI Taxonomy" id="314043"/>
    <lineage>
        <taxon>Eukaryota</taxon>
        <taxon>Fungi</taxon>
        <taxon>Dikarya</taxon>
        <taxon>Ascomycota</taxon>
        <taxon>Pezizomycotina</taxon>
        <taxon>Sordariomycetes</taxon>
        <taxon>Sordariomycetidae</taxon>
        <taxon>Sordariales</taxon>
        <taxon>Lasiosphaeriaceae</taxon>
        <taxon>Immersiella</taxon>
    </lineage>
</organism>
<evidence type="ECO:0000313" key="2">
    <source>
        <dbReference type="EMBL" id="KAK0633961.1"/>
    </source>
</evidence>
<protein>
    <submittedName>
        <fullName evidence="2">Uncharacterized protein</fullName>
    </submittedName>
</protein>
<feature type="region of interest" description="Disordered" evidence="1">
    <location>
        <begin position="283"/>
        <end position="314"/>
    </location>
</feature>
<gene>
    <name evidence="2" type="ORF">B0T14DRAFT_84242</name>
</gene>
<dbReference type="EMBL" id="JAULSU010000001">
    <property type="protein sequence ID" value="KAK0633961.1"/>
    <property type="molecule type" value="Genomic_DNA"/>
</dbReference>
<comment type="caution">
    <text evidence="2">The sequence shown here is derived from an EMBL/GenBank/DDBJ whole genome shotgun (WGS) entry which is preliminary data.</text>
</comment>
<reference evidence="2" key="1">
    <citation type="submission" date="2023-06" db="EMBL/GenBank/DDBJ databases">
        <title>Genome-scale phylogeny and comparative genomics of the fungal order Sordariales.</title>
        <authorList>
            <consortium name="Lawrence Berkeley National Laboratory"/>
            <person name="Hensen N."/>
            <person name="Bonometti L."/>
            <person name="Westerberg I."/>
            <person name="Brannstrom I.O."/>
            <person name="Guillou S."/>
            <person name="Cros-Aarteil S."/>
            <person name="Calhoun S."/>
            <person name="Haridas S."/>
            <person name="Kuo A."/>
            <person name="Mondo S."/>
            <person name="Pangilinan J."/>
            <person name="Riley R."/>
            <person name="Labutti K."/>
            <person name="Andreopoulos B."/>
            <person name="Lipzen A."/>
            <person name="Chen C."/>
            <person name="Yanf M."/>
            <person name="Daum C."/>
            <person name="Ng V."/>
            <person name="Clum A."/>
            <person name="Steindorff A."/>
            <person name="Ohm R."/>
            <person name="Martin F."/>
            <person name="Silar P."/>
            <person name="Natvig D."/>
            <person name="Lalanne C."/>
            <person name="Gautier V."/>
            <person name="Ament-Velasquez S.L."/>
            <person name="Kruys A."/>
            <person name="Hutchinson M.I."/>
            <person name="Powell A.J."/>
            <person name="Barry K."/>
            <person name="Miller A.N."/>
            <person name="Grigoriev I.V."/>
            <person name="Debuchy R."/>
            <person name="Gladieux P."/>
            <person name="Thoren M.H."/>
            <person name="Johannesson H."/>
        </authorList>
    </citation>
    <scope>NUCLEOTIDE SEQUENCE</scope>
    <source>
        <strain evidence="2">CBS 606.72</strain>
    </source>
</reference>
<evidence type="ECO:0000313" key="3">
    <source>
        <dbReference type="Proteomes" id="UP001175000"/>
    </source>
</evidence>
<keyword evidence="3" id="KW-1185">Reference proteome</keyword>
<proteinExistence type="predicted"/>
<dbReference type="AlphaFoldDB" id="A0AA39XH96"/>
<accession>A0AA39XH96</accession>
<sequence>MCRFLADQQQATSARPGNEICQVDSRAQVSTRWPGSRIWEPLMPQAPARPEIWGFHKVNITPSGNGTRRSRKAMRVLRGLKQPQSSPLGSTTWRVSSSLLVVQLNSRRVQHQPTRSGQVVNSYACAYCWPSRVQKERHGATGFQAFCSSSVARDRASLQRQACHHSQSSDAQHLTPCRLHWVLDAPLTTLIVCYGLCDPVVSSRITSNASRVFSIHDHFIDDGWHTAKAIPRDLPTAPHETTTIDLRDWMQAPRSADPIPTKAPHHSPPRYHRLYAGCDSTLGLPPTSIDEGNEEARDGSSTRDHGCVYSASMG</sequence>
<evidence type="ECO:0000256" key="1">
    <source>
        <dbReference type="SAM" id="MobiDB-lite"/>
    </source>
</evidence>
<dbReference type="Proteomes" id="UP001175000">
    <property type="component" value="Unassembled WGS sequence"/>
</dbReference>
<name>A0AA39XH96_9PEZI</name>
<feature type="compositionally biased region" description="Basic and acidic residues" evidence="1">
    <location>
        <begin position="294"/>
        <end position="306"/>
    </location>
</feature>